<feature type="chain" id="PRO_5016443111" description="DUF1349 domain-containing protein" evidence="1">
    <location>
        <begin position="24"/>
        <end position="236"/>
    </location>
</feature>
<reference evidence="2 3" key="1">
    <citation type="submission" date="2018-01" db="EMBL/GenBank/DDBJ databases">
        <title>G. obscuriglobus.</title>
        <authorList>
            <person name="Franke J."/>
            <person name="Blomberg W."/>
            <person name="Selmecki A."/>
        </authorList>
    </citation>
    <scope>NUCLEOTIDE SEQUENCE [LARGE SCALE GENOMIC DNA]</scope>
    <source>
        <strain evidence="2 3">DSM 5831</strain>
    </source>
</reference>
<dbReference type="Gene3D" id="2.60.120.200">
    <property type="match status" value="1"/>
</dbReference>
<dbReference type="OrthoDB" id="185815at2"/>
<evidence type="ECO:0000313" key="2">
    <source>
        <dbReference type="EMBL" id="AWM35684.1"/>
    </source>
</evidence>
<gene>
    <name evidence="2" type="ORF">C1280_00695</name>
</gene>
<dbReference type="AlphaFoldDB" id="A0A2Z3H254"/>
<dbReference type="RefSeq" id="WP_010037106.1">
    <property type="nucleotide sequence ID" value="NZ_CP025958.1"/>
</dbReference>
<proteinExistence type="predicted"/>
<organism evidence="2 3">
    <name type="scientific">Gemmata obscuriglobus</name>
    <dbReference type="NCBI Taxonomy" id="114"/>
    <lineage>
        <taxon>Bacteria</taxon>
        <taxon>Pseudomonadati</taxon>
        <taxon>Planctomycetota</taxon>
        <taxon>Planctomycetia</taxon>
        <taxon>Gemmatales</taxon>
        <taxon>Gemmataceae</taxon>
        <taxon>Gemmata</taxon>
    </lineage>
</organism>
<feature type="signal peptide" evidence="1">
    <location>
        <begin position="1"/>
        <end position="23"/>
    </location>
</feature>
<accession>A0A2Z3H254</accession>
<evidence type="ECO:0000256" key="1">
    <source>
        <dbReference type="SAM" id="SignalP"/>
    </source>
</evidence>
<dbReference type="KEGG" id="gog:C1280_00695"/>
<protein>
    <recommendedName>
        <fullName evidence="4">DUF1349 domain-containing protein</fullName>
    </recommendedName>
</protein>
<keyword evidence="1" id="KW-0732">Signal</keyword>
<keyword evidence="3" id="KW-1185">Reference proteome</keyword>
<evidence type="ECO:0008006" key="4">
    <source>
        <dbReference type="Google" id="ProtNLM"/>
    </source>
</evidence>
<dbReference type="EMBL" id="CP025958">
    <property type="protein sequence ID" value="AWM35684.1"/>
    <property type="molecule type" value="Genomic_DNA"/>
</dbReference>
<dbReference type="Proteomes" id="UP000245802">
    <property type="component" value="Chromosome"/>
</dbReference>
<sequence>MKRWGPLASTSALAFLVTFVSAAAPVPKEDGDTRLRRLYGTPVDPDKDCTFELKRDALQITIPATRHVVEDASRMNAPYTWNEVKGDFTATVRVAFPIRVVTPPGDSQRAESRAGLLAMAGGEVVQVVRTEFTFPRPIPNPQQENFHFNHYTTNRSYGASAVDKDGPGDAGYVRLTRAGKAVASFWSRDGKTWHEIKSDHRVGWEETVRVGVVAENSYQAQFEVTIDQFRLTQPAK</sequence>
<name>A0A2Z3H254_9BACT</name>
<evidence type="ECO:0000313" key="3">
    <source>
        <dbReference type="Proteomes" id="UP000245802"/>
    </source>
</evidence>